<feature type="compositionally biased region" description="Basic and acidic residues" evidence="1">
    <location>
        <begin position="244"/>
        <end position="261"/>
    </location>
</feature>
<organism evidence="3">
    <name type="scientific">Chromera velia CCMP2878</name>
    <dbReference type="NCBI Taxonomy" id="1169474"/>
    <lineage>
        <taxon>Eukaryota</taxon>
        <taxon>Sar</taxon>
        <taxon>Alveolata</taxon>
        <taxon>Colpodellida</taxon>
        <taxon>Chromeraceae</taxon>
        <taxon>Chromera</taxon>
    </lineage>
</organism>
<proteinExistence type="predicted"/>
<feature type="region of interest" description="Disordered" evidence="1">
    <location>
        <begin position="235"/>
        <end position="261"/>
    </location>
</feature>
<evidence type="ECO:0000256" key="2">
    <source>
        <dbReference type="SAM" id="Phobius"/>
    </source>
</evidence>
<feature type="transmembrane region" description="Helical" evidence="2">
    <location>
        <begin position="564"/>
        <end position="588"/>
    </location>
</feature>
<dbReference type="SUPFAM" id="SSF50494">
    <property type="entry name" value="Trypsin-like serine proteases"/>
    <property type="match status" value="1"/>
</dbReference>
<keyword evidence="2" id="KW-1133">Transmembrane helix</keyword>
<feature type="compositionally biased region" description="Basic residues" evidence="1">
    <location>
        <begin position="731"/>
        <end position="742"/>
    </location>
</feature>
<evidence type="ECO:0000313" key="3">
    <source>
        <dbReference type="EMBL" id="CEM44068.1"/>
    </source>
</evidence>
<keyword evidence="2" id="KW-0812">Transmembrane</keyword>
<gene>
    <name evidence="3" type="ORF">Cvel_7039</name>
</gene>
<sequence length="742" mass="79600">MMQTALKWPASRLKLHTGLMYLLLMFVCSFISASTSNLDARLRSSSAEADSCLEVSRSLGDAGLSAAHKAAESIGIGVIATGQSERGVGGERMTVGSRCAAWLVAPDIVVTAASCLMEKNSCERIRFFFDSQGDADKTDPKAYLCLRVLSLYVDAQSGSDLGLVLLDRRVEGRVPLSVRLSSERETDSSTEAKRVTVGYRKSKKEAVACSVGRGDFPSFCCPLKLLHSSAEPQPATVQAGTDTDALKCDHSEGGKSGRRERRVDVLPGSPLLRVEAEHGHDVGGLVEGVVSGMGRGEGKLERTKLLSEILGGVGVGGESDREMGLVFSPVSVLSRLLAGVEAARVSGRLPSARAEAGGSAVRRLGTVTTSVQMTGGDGEDREVWRQAELSIPLYIAAPFGSFPWNIQIDLSLEGGEEREEGSRFDSSSTEKKEVQVFVCPPGGSEIWLGGRVSGRGVLTFGGERSEFSHEWQKSVSQGLEGFAAGTWTIRVLFGKYLQEEEREVGASEEASEVSIERVALTVWYDPQLKQNSSGKASVGQKTKSKKRDVAPRLLHAEMVKDWELPLVIAIVFLFAFSGFSFCAGFGAARLKIAERLLAAHRPECVPPPDVSQHVSPTLPGACKQLHRSGIVQKIGETLFEGHTAELEVCEGRSAEEPVVDFSPSSSPDGGTQRDVERVFGGSSDADCLLVDNDENSESMQSGHKGVLLREADSNVRCAVGSDLQSQESSKQIRRRGKSGSFH</sequence>
<reference evidence="3" key="1">
    <citation type="submission" date="2014-11" db="EMBL/GenBank/DDBJ databases">
        <authorList>
            <person name="Otto D Thomas"/>
            <person name="Naeem Raeece"/>
        </authorList>
    </citation>
    <scope>NUCLEOTIDE SEQUENCE</scope>
</reference>
<dbReference type="EMBL" id="CDMZ01002837">
    <property type="protein sequence ID" value="CEM44068.1"/>
    <property type="molecule type" value="Genomic_DNA"/>
</dbReference>
<feature type="region of interest" description="Disordered" evidence="1">
    <location>
        <begin position="720"/>
        <end position="742"/>
    </location>
</feature>
<dbReference type="AlphaFoldDB" id="A0A0G4HIP5"/>
<keyword evidence="2" id="KW-0472">Membrane</keyword>
<protein>
    <recommendedName>
        <fullName evidence="4">Peptidase S1 domain-containing protein</fullName>
    </recommendedName>
</protein>
<feature type="region of interest" description="Disordered" evidence="1">
    <location>
        <begin position="654"/>
        <end position="677"/>
    </location>
</feature>
<name>A0A0G4HIP5_9ALVE</name>
<evidence type="ECO:0000256" key="1">
    <source>
        <dbReference type="SAM" id="MobiDB-lite"/>
    </source>
</evidence>
<evidence type="ECO:0008006" key="4">
    <source>
        <dbReference type="Google" id="ProtNLM"/>
    </source>
</evidence>
<dbReference type="VEuPathDB" id="CryptoDB:Cvel_7039"/>
<accession>A0A0G4HIP5</accession>
<dbReference type="InterPro" id="IPR009003">
    <property type="entry name" value="Peptidase_S1_PA"/>
</dbReference>